<protein>
    <submittedName>
        <fullName evidence="1">Uncharacterized protein</fullName>
    </submittedName>
</protein>
<sequence length="70" mass="7942">MHDLKTILPLLGRAGKRYLGKSNSPWGFSECPMRLVVLRVLVSTDFTTTPSFLLRAFRAHDPRRVSKAQT</sequence>
<proteinExistence type="predicted"/>
<dbReference type="EMBL" id="CAJVCH010571681">
    <property type="protein sequence ID" value="CAG7838246.1"/>
    <property type="molecule type" value="Genomic_DNA"/>
</dbReference>
<keyword evidence="2" id="KW-1185">Reference proteome</keyword>
<gene>
    <name evidence="1" type="ORF">AFUS01_LOCUS47233</name>
</gene>
<name>A0A8J2Q7D5_9HEXA</name>
<evidence type="ECO:0000313" key="2">
    <source>
        <dbReference type="Proteomes" id="UP000708208"/>
    </source>
</evidence>
<organism evidence="1 2">
    <name type="scientific">Allacma fusca</name>
    <dbReference type="NCBI Taxonomy" id="39272"/>
    <lineage>
        <taxon>Eukaryota</taxon>
        <taxon>Metazoa</taxon>
        <taxon>Ecdysozoa</taxon>
        <taxon>Arthropoda</taxon>
        <taxon>Hexapoda</taxon>
        <taxon>Collembola</taxon>
        <taxon>Symphypleona</taxon>
        <taxon>Sminthuridae</taxon>
        <taxon>Allacma</taxon>
    </lineage>
</organism>
<reference evidence="1" key="1">
    <citation type="submission" date="2021-06" db="EMBL/GenBank/DDBJ databases">
        <authorList>
            <person name="Hodson N. C."/>
            <person name="Mongue J. A."/>
            <person name="Jaron S. K."/>
        </authorList>
    </citation>
    <scope>NUCLEOTIDE SEQUENCE</scope>
</reference>
<evidence type="ECO:0000313" key="1">
    <source>
        <dbReference type="EMBL" id="CAG7838246.1"/>
    </source>
</evidence>
<accession>A0A8J2Q7D5</accession>
<dbReference type="Proteomes" id="UP000708208">
    <property type="component" value="Unassembled WGS sequence"/>
</dbReference>
<dbReference type="AlphaFoldDB" id="A0A8J2Q7D5"/>
<comment type="caution">
    <text evidence="1">The sequence shown here is derived from an EMBL/GenBank/DDBJ whole genome shotgun (WGS) entry which is preliminary data.</text>
</comment>